<dbReference type="EMBL" id="QKZK01000004">
    <property type="protein sequence ID" value="PZX19460.1"/>
    <property type="molecule type" value="Genomic_DNA"/>
</dbReference>
<evidence type="ECO:0000313" key="2">
    <source>
        <dbReference type="Proteomes" id="UP000249239"/>
    </source>
</evidence>
<gene>
    <name evidence="1" type="ORF">LX69_00727</name>
</gene>
<evidence type="ECO:0008006" key="3">
    <source>
        <dbReference type="Google" id="ProtNLM"/>
    </source>
</evidence>
<dbReference type="Gene3D" id="3.30.2310.20">
    <property type="entry name" value="RelE-like"/>
    <property type="match status" value="1"/>
</dbReference>
<name>A0A2W7NHY4_9BACT</name>
<comment type="caution">
    <text evidence="1">The sequence shown here is derived from an EMBL/GenBank/DDBJ whole genome shotgun (WGS) entry which is preliminary data.</text>
</comment>
<dbReference type="AlphaFoldDB" id="A0A2W7NHY4"/>
<dbReference type="InterPro" id="IPR035093">
    <property type="entry name" value="RelE/ParE_toxin_dom_sf"/>
</dbReference>
<reference evidence="1 2" key="1">
    <citation type="submission" date="2018-06" db="EMBL/GenBank/DDBJ databases">
        <title>Genomic Encyclopedia of Archaeal and Bacterial Type Strains, Phase II (KMG-II): from individual species to whole genera.</title>
        <authorList>
            <person name="Goeker M."/>
        </authorList>
    </citation>
    <scope>NUCLEOTIDE SEQUENCE [LARGE SCALE GENOMIC DNA]</scope>
    <source>
        <strain evidence="1 2">DSM 6779</strain>
    </source>
</reference>
<proteinExistence type="predicted"/>
<evidence type="ECO:0000313" key="1">
    <source>
        <dbReference type="EMBL" id="PZX19460.1"/>
    </source>
</evidence>
<dbReference type="RefSeq" id="WP_111444444.1">
    <property type="nucleotide sequence ID" value="NZ_QKZK01000004.1"/>
</dbReference>
<protein>
    <recommendedName>
        <fullName evidence="3">ParE-like toxin of type II ParDE toxin-antitoxin system</fullName>
    </recommendedName>
</protein>
<accession>A0A2W7NHY4</accession>
<keyword evidence="2" id="KW-1185">Reference proteome</keyword>
<dbReference type="Proteomes" id="UP000249239">
    <property type="component" value="Unassembled WGS sequence"/>
</dbReference>
<sequence length="102" mass="12049">MIYTIVYNPRLYDDVKEAVEWYNDHHPGLGDEFMTLFKRKSTLLANCCHLFAVRYHTVRCMPMGKFPYLIHYRIDNAFQLVVVEGVVHTSRNPDKGRQQNSK</sequence>
<organism evidence="1 2">
    <name type="scientific">Breznakibacter xylanolyticus</name>
    <dbReference type="NCBI Taxonomy" id="990"/>
    <lineage>
        <taxon>Bacteria</taxon>
        <taxon>Pseudomonadati</taxon>
        <taxon>Bacteroidota</taxon>
        <taxon>Bacteroidia</taxon>
        <taxon>Marinilabiliales</taxon>
        <taxon>Marinilabiliaceae</taxon>
        <taxon>Breznakibacter</taxon>
    </lineage>
</organism>
<dbReference type="OrthoDB" id="595476at2"/>